<organism evidence="1 2">
    <name type="scientific">Dendrolimus kikuchii</name>
    <dbReference type="NCBI Taxonomy" id="765133"/>
    <lineage>
        <taxon>Eukaryota</taxon>
        <taxon>Metazoa</taxon>
        <taxon>Ecdysozoa</taxon>
        <taxon>Arthropoda</taxon>
        <taxon>Hexapoda</taxon>
        <taxon>Insecta</taxon>
        <taxon>Pterygota</taxon>
        <taxon>Neoptera</taxon>
        <taxon>Endopterygota</taxon>
        <taxon>Lepidoptera</taxon>
        <taxon>Glossata</taxon>
        <taxon>Ditrysia</taxon>
        <taxon>Bombycoidea</taxon>
        <taxon>Lasiocampidae</taxon>
        <taxon>Dendrolimus</taxon>
    </lineage>
</organism>
<dbReference type="Proteomes" id="UP000824533">
    <property type="component" value="Linkage Group LG26"/>
</dbReference>
<evidence type="ECO:0000313" key="2">
    <source>
        <dbReference type="Proteomes" id="UP000824533"/>
    </source>
</evidence>
<protein>
    <submittedName>
        <fullName evidence="1">Uncharacterized protein</fullName>
    </submittedName>
</protein>
<sequence>MWRALTFFALASVCYSLPAQDINHSENDIEGLTDCLRKESTSCLKYKFFSYVDKMIGHKDTLSLSDGVTVIKTSDIAETGAPRAMDPVSKMKNYFETHSIRFELKGSDVVDAVSNVGRALEDTVSGFMDTDVSEEGRSKQKKAQKMLGPLVALVALKMMALMPVAMGIIALIAGKALLVGKMALVLAAVIGLKKLLSQQQKHVTYEVVAHPHHTATHSSSHEYGGSSGYGGDSGGYSSGGSSHGSGWGRSLEAQNLAYKAQKPQ</sequence>
<accession>A0ACC1CH13</accession>
<gene>
    <name evidence="1" type="ORF">K1T71_013653</name>
</gene>
<keyword evidence="2" id="KW-1185">Reference proteome</keyword>
<name>A0ACC1CH13_9NEOP</name>
<dbReference type="EMBL" id="CM034412">
    <property type="protein sequence ID" value="KAJ0170881.1"/>
    <property type="molecule type" value="Genomic_DNA"/>
</dbReference>
<proteinExistence type="predicted"/>
<comment type="caution">
    <text evidence="1">The sequence shown here is derived from an EMBL/GenBank/DDBJ whole genome shotgun (WGS) entry which is preliminary data.</text>
</comment>
<reference evidence="1 2" key="1">
    <citation type="journal article" date="2021" name="Front. Genet.">
        <title>Chromosome-Level Genome Assembly Reveals Significant Gene Expansion in the Toll and IMD Signaling Pathways of Dendrolimus kikuchii.</title>
        <authorList>
            <person name="Zhou J."/>
            <person name="Wu P."/>
            <person name="Xiong Z."/>
            <person name="Liu N."/>
            <person name="Zhao N."/>
            <person name="Ji M."/>
            <person name="Qiu Y."/>
            <person name="Yang B."/>
        </authorList>
    </citation>
    <scope>NUCLEOTIDE SEQUENCE [LARGE SCALE GENOMIC DNA]</scope>
    <source>
        <strain evidence="1">Ann1</strain>
    </source>
</reference>
<evidence type="ECO:0000313" key="1">
    <source>
        <dbReference type="EMBL" id="KAJ0170881.1"/>
    </source>
</evidence>